<dbReference type="KEGG" id="gza:IC807_03680"/>
<dbReference type="InterPro" id="IPR003439">
    <property type="entry name" value="ABC_transporter-like_ATP-bd"/>
</dbReference>
<keyword evidence="4 6" id="KW-0067">ATP-binding</keyword>
<name>A0A7H1RWZ2_9BACL</name>
<dbReference type="PROSITE" id="PS50893">
    <property type="entry name" value="ABC_TRANSPORTER_2"/>
    <property type="match status" value="1"/>
</dbReference>
<evidence type="ECO:0000256" key="3">
    <source>
        <dbReference type="ARBA" id="ARBA00022741"/>
    </source>
</evidence>
<reference evidence="6 7" key="1">
    <citation type="submission" date="2020-09" db="EMBL/GenBank/DDBJ databases">
        <title>Complete Geobacillus genomes through the use of hybrid genome assembly.</title>
        <authorList>
            <person name="Vera D.L."/>
            <person name="Venkateswaran K."/>
            <person name="Singh N.K."/>
            <person name="Landry K."/>
        </authorList>
    </citation>
    <scope>NUCLEOTIDE SEQUENCE [LARGE SCALE GENOMIC DNA]</scope>
    <source>
        <strain evidence="6 7">SURF-189</strain>
    </source>
</reference>
<gene>
    <name evidence="6" type="ORF">IC807_03680</name>
</gene>
<dbReference type="CDD" id="cd03230">
    <property type="entry name" value="ABC_DR_subfamily_A"/>
    <property type="match status" value="1"/>
</dbReference>
<evidence type="ECO:0000256" key="2">
    <source>
        <dbReference type="ARBA" id="ARBA00022448"/>
    </source>
</evidence>
<protein>
    <submittedName>
        <fullName evidence="6">ABC transporter ATP-binding protein</fullName>
    </submittedName>
</protein>
<dbReference type="GO" id="GO:0005524">
    <property type="term" value="F:ATP binding"/>
    <property type="evidence" value="ECO:0007669"/>
    <property type="project" value="UniProtKB-KW"/>
</dbReference>
<dbReference type="InterPro" id="IPR050763">
    <property type="entry name" value="ABC_transporter_ATP-binding"/>
</dbReference>
<dbReference type="Proteomes" id="UP000516388">
    <property type="component" value="Chromosome"/>
</dbReference>
<dbReference type="Pfam" id="PF00005">
    <property type="entry name" value="ABC_tran"/>
    <property type="match status" value="1"/>
</dbReference>
<dbReference type="InterPro" id="IPR027417">
    <property type="entry name" value="P-loop_NTPase"/>
</dbReference>
<keyword evidence="2" id="KW-0813">Transport</keyword>
<evidence type="ECO:0000313" key="7">
    <source>
        <dbReference type="Proteomes" id="UP000516388"/>
    </source>
</evidence>
<dbReference type="GO" id="GO:0016887">
    <property type="term" value="F:ATP hydrolysis activity"/>
    <property type="evidence" value="ECO:0007669"/>
    <property type="project" value="InterPro"/>
</dbReference>
<comment type="similarity">
    <text evidence="1">Belongs to the ABC transporter superfamily.</text>
</comment>
<dbReference type="AlphaFoldDB" id="A0A7H1RWZ2"/>
<evidence type="ECO:0000313" key="6">
    <source>
        <dbReference type="EMBL" id="QNU18781.1"/>
    </source>
</evidence>
<sequence>MIELQQLTKVFPNGRGIFDVTLTVHEGEVFGFLGPNGAGKSTTIRHLLGFLKPTKGRAAIKGVDCWQESVKVQASIGYLPGEIAFPDGMTGMELLDLLAGMRRMNSTRYRDELIERLQLDVRLPLRKMSKGTKQKVGLVAALMHDPEVIILDEPTSGLDPLMQQTFIDLIREEKQKGKTIFLSSHIFPEIERTCDRVAIMKDGRLMAVNDIHELQSMQRKLFDVMLSREEDVAKLLASPLEVVHHAGRRVCIAVQGNYDAFIRELAQYQVQSIDLRTQSLEDIFLHYYDRRGDER</sequence>
<proteinExistence type="inferred from homology"/>
<evidence type="ECO:0000256" key="4">
    <source>
        <dbReference type="ARBA" id="ARBA00022840"/>
    </source>
</evidence>
<dbReference type="InterPro" id="IPR003593">
    <property type="entry name" value="AAA+_ATPase"/>
</dbReference>
<dbReference type="SUPFAM" id="SSF52540">
    <property type="entry name" value="P-loop containing nucleoside triphosphate hydrolases"/>
    <property type="match status" value="1"/>
</dbReference>
<dbReference type="RefSeq" id="WP_020755706.1">
    <property type="nucleotide sequence ID" value="NZ_CP061470.1"/>
</dbReference>
<dbReference type="Gene3D" id="3.40.50.300">
    <property type="entry name" value="P-loop containing nucleotide triphosphate hydrolases"/>
    <property type="match status" value="1"/>
</dbReference>
<accession>A0A7H1RWZ2</accession>
<dbReference type="SMART" id="SM00382">
    <property type="entry name" value="AAA"/>
    <property type="match status" value="1"/>
</dbReference>
<dbReference type="PANTHER" id="PTHR42711:SF5">
    <property type="entry name" value="ABC TRANSPORTER ATP-BINDING PROTEIN NATA"/>
    <property type="match status" value="1"/>
</dbReference>
<keyword evidence="3" id="KW-0547">Nucleotide-binding</keyword>
<evidence type="ECO:0000256" key="1">
    <source>
        <dbReference type="ARBA" id="ARBA00005417"/>
    </source>
</evidence>
<dbReference type="EMBL" id="CP061470">
    <property type="protein sequence ID" value="QNU18781.1"/>
    <property type="molecule type" value="Genomic_DNA"/>
</dbReference>
<organism evidence="6 7">
    <name type="scientific">Geobacillus zalihae</name>
    <dbReference type="NCBI Taxonomy" id="213419"/>
    <lineage>
        <taxon>Bacteria</taxon>
        <taxon>Bacillati</taxon>
        <taxon>Bacillota</taxon>
        <taxon>Bacilli</taxon>
        <taxon>Bacillales</taxon>
        <taxon>Anoxybacillaceae</taxon>
        <taxon>Geobacillus</taxon>
    </lineage>
</organism>
<feature type="domain" description="ABC transporter" evidence="5">
    <location>
        <begin position="2"/>
        <end position="227"/>
    </location>
</feature>
<evidence type="ECO:0000259" key="5">
    <source>
        <dbReference type="PROSITE" id="PS50893"/>
    </source>
</evidence>
<dbReference type="PANTHER" id="PTHR42711">
    <property type="entry name" value="ABC TRANSPORTER ATP-BINDING PROTEIN"/>
    <property type="match status" value="1"/>
</dbReference>
<keyword evidence="7" id="KW-1185">Reference proteome</keyword>